<keyword evidence="12" id="KW-1185">Reference proteome</keyword>
<feature type="domain" description="Cdc37 C-terminal" evidence="8">
    <location>
        <begin position="389"/>
        <end position="481"/>
    </location>
</feature>
<dbReference type="GO" id="GO:0006457">
    <property type="term" value="P:protein folding"/>
    <property type="evidence" value="ECO:0007669"/>
    <property type="project" value="TreeGrafter"/>
</dbReference>
<evidence type="ECO:0000256" key="1">
    <source>
        <dbReference type="ARBA" id="ARBA00004496"/>
    </source>
</evidence>
<gene>
    <name evidence="11" type="ORF">AGERDE_LOCUS3995</name>
</gene>
<evidence type="ECO:0000256" key="2">
    <source>
        <dbReference type="ARBA" id="ARBA00006222"/>
    </source>
</evidence>
<dbReference type="InterPro" id="IPR013873">
    <property type="entry name" value="Cdc37_C"/>
</dbReference>
<proteinExistence type="inferred from homology"/>
<comment type="caution">
    <text evidence="11">The sequence shown here is derived from an EMBL/GenBank/DDBJ whole genome shotgun (WGS) entry which is preliminary data.</text>
</comment>
<dbReference type="SMART" id="SM01071">
    <property type="entry name" value="CDC37_N"/>
    <property type="match status" value="1"/>
</dbReference>
<keyword evidence="3" id="KW-0963">Cytoplasm</keyword>
<dbReference type="OrthoDB" id="440202at2759"/>
<evidence type="ECO:0000256" key="5">
    <source>
        <dbReference type="ARBA" id="ARBA00031396"/>
    </source>
</evidence>
<evidence type="ECO:0000313" key="12">
    <source>
        <dbReference type="Proteomes" id="UP000789831"/>
    </source>
</evidence>
<evidence type="ECO:0000259" key="8">
    <source>
        <dbReference type="SMART" id="SM01069"/>
    </source>
</evidence>
<protein>
    <recommendedName>
        <fullName evidence="5">Hsp90 chaperone protein kinase-targeting subunit</fullName>
    </recommendedName>
</protein>
<keyword evidence="4" id="KW-0143">Chaperone</keyword>
<evidence type="ECO:0000256" key="3">
    <source>
        <dbReference type="ARBA" id="ARBA00022490"/>
    </source>
</evidence>
<evidence type="ECO:0000256" key="7">
    <source>
        <dbReference type="SAM" id="MobiDB-lite"/>
    </source>
</evidence>
<sequence length="481" mass="55641">MPIDYSKWDKLELSDDEDFECHPNVDKPSLIRWKQAEIHRKREERREKIENLKKQIVQDDELLIRIDDMINQVENEGVVVFSKKFDELHEVSQKKNSEQEMKEREAWKNNVEPQDFPAKPPPTFDEMMGALFVTIKEELDFEKLELVSENLLEKLRFHRDKLAGQQQDARNELAAEEAEAKRKITMDDFHTGFDKTAVSKITKPELPKPPKKTEKKTQKVIEVLNPNTKLKSLEETPTNEESSEDDDEEIIMSDIAKEFSKIKDYERSYKFISKHPEIVSQEVVDQILAEAFQAQLKGKAKYSKQCVHQAWLLQYCQQLGKDGVTLFFKRITSPEAQEQARKIFGNDVEETYSRIIERCKIIEEEKKKNPKQAEQIQIEVVDPNSSITIRIPKQDSEDLAEKEAYEKYLTLPSNFRSALESGELEKINKELGKMPVEVAEKVLEIVGEAGVLSIEEGIIDTTKGETIEAREAAANEEINDA</sequence>
<keyword evidence="6" id="KW-0175">Coiled coil</keyword>
<dbReference type="Pfam" id="PF08565">
    <property type="entry name" value="CDC37_M"/>
    <property type="match status" value="1"/>
</dbReference>
<evidence type="ECO:0000313" key="11">
    <source>
        <dbReference type="EMBL" id="CAG8495905.1"/>
    </source>
</evidence>
<organism evidence="11 12">
    <name type="scientific">Ambispora gerdemannii</name>
    <dbReference type="NCBI Taxonomy" id="144530"/>
    <lineage>
        <taxon>Eukaryota</taxon>
        <taxon>Fungi</taxon>
        <taxon>Fungi incertae sedis</taxon>
        <taxon>Mucoromycota</taxon>
        <taxon>Glomeromycotina</taxon>
        <taxon>Glomeromycetes</taxon>
        <taxon>Archaeosporales</taxon>
        <taxon>Ambisporaceae</taxon>
        <taxon>Ambispora</taxon>
    </lineage>
</organism>
<dbReference type="SMART" id="SM01070">
    <property type="entry name" value="CDC37_M"/>
    <property type="match status" value="1"/>
</dbReference>
<dbReference type="GO" id="GO:0005737">
    <property type="term" value="C:cytoplasm"/>
    <property type="evidence" value="ECO:0007669"/>
    <property type="project" value="UniProtKB-SubCell"/>
</dbReference>
<feature type="coiled-coil region" evidence="6">
    <location>
        <begin position="35"/>
        <end position="62"/>
    </location>
</feature>
<dbReference type="GO" id="GO:0051087">
    <property type="term" value="F:protein-folding chaperone binding"/>
    <property type="evidence" value="ECO:0007669"/>
    <property type="project" value="TreeGrafter"/>
</dbReference>
<dbReference type="InterPro" id="IPR013855">
    <property type="entry name" value="Cdc37_N_dom"/>
</dbReference>
<dbReference type="PANTHER" id="PTHR12800">
    <property type="entry name" value="CDC37-RELATED"/>
    <property type="match status" value="1"/>
</dbReference>
<dbReference type="Proteomes" id="UP000789831">
    <property type="component" value="Unassembled WGS sequence"/>
</dbReference>
<dbReference type="SMART" id="SM01069">
    <property type="entry name" value="CDC37_C"/>
    <property type="match status" value="1"/>
</dbReference>
<evidence type="ECO:0000256" key="4">
    <source>
        <dbReference type="ARBA" id="ARBA00023186"/>
    </source>
</evidence>
<feature type="region of interest" description="Disordered" evidence="7">
    <location>
        <begin position="227"/>
        <end position="247"/>
    </location>
</feature>
<evidence type="ECO:0000256" key="6">
    <source>
        <dbReference type="SAM" id="Coils"/>
    </source>
</evidence>
<dbReference type="GO" id="GO:0051082">
    <property type="term" value="F:unfolded protein binding"/>
    <property type="evidence" value="ECO:0007669"/>
    <property type="project" value="TreeGrafter"/>
</dbReference>
<reference evidence="11" key="1">
    <citation type="submission" date="2021-06" db="EMBL/GenBank/DDBJ databases">
        <authorList>
            <person name="Kallberg Y."/>
            <person name="Tangrot J."/>
            <person name="Rosling A."/>
        </authorList>
    </citation>
    <scope>NUCLEOTIDE SEQUENCE</scope>
    <source>
        <strain evidence="11">MT106</strain>
    </source>
</reference>
<dbReference type="AlphaFoldDB" id="A0A9N9EVI1"/>
<feature type="domain" description="Cdc37 N-terminal" evidence="10">
    <location>
        <begin position="2"/>
        <end position="196"/>
    </location>
</feature>
<dbReference type="PANTHER" id="PTHR12800:SF4">
    <property type="entry name" value="HSP90 CO-CHAPERONE CDC37"/>
    <property type="match status" value="1"/>
</dbReference>
<dbReference type="InterPro" id="IPR038189">
    <property type="entry name" value="Cdc37_Hsp90-bd_sf"/>
</dbReference>
<evidence type="ECO:0000259" key="9">
    <source>
        <dbReference type="SMART" id="SM01070"/>
    </source>
</evidence>
<comment type="similarity">
    <text evidence="2">Belongs to the CDC37 family.</text>
</comment>
<dbReference type="GO" id="GO:0031072">
    <property type="term" value="F:heat shock protein binding"/>
    <property type="evidence" value="ECO:0007669"/>
    <property type="project" value="TreeGrafter"/>
</dbReference>
<feature type="compositionally biased region" description="Acidic residues" evidence="7">
    <location>
        <begin position="237"/>
        <end position="247"/>
    </location>
</feature>
<dbReference type="SUPFAM" id="SSF101391">
    <property type="entry name" value="Hsp90 co-chaperone CDC37"/>
    <property type="match status" value="1"/>
</dbReference>
<dbReference type="EMBL" id="CAJVPL010000429">
    <property type="protein sequence ID" value="CAG8495905.1"/>
    <property type="molecule type" value="Genomic_DNA"/>
</dbReference>
<dbReference type="GO" id="GO:0019901">
    <property type="term" value="F:protein kinase binding"/>
    <property type="evidence" value="ECO:0007669"/>
    <property type="project" value="InterPro"/>
</dbReference>
<dbReference type="Gene3D" id="1.20.58.610">
    <property type="entry name" value="Cdc37, Hsp90 binding domain"/>
    <property type="match status" value="1"/>
</dbReference>
<name>A0A9N9EVI1_9GLOM</name>
<feature type="domain" description="Cdc37 Hsp90 binding" evidence="9">
    <location>
        <begin position="199"/>
        <end position="366"/>
    </location>
</feature>
<dbReference type="InterPro" id="IPR004918">
    <property type="entry name" value="Cdc37"/>
</dbReference>
<accession>A0A9N9EVI1</accession>
<dbReference type="InterPro" id="IPR013874">
    <property type="entry name" value="Cdc37_Hsp90-bd"/>
</dbReference>
<evidence type="ECO:0000259" key="10">
    <source>
        <dbReference type="SMART" id="SM01071"/>
    </source>
</evidence>
<dbReference type="Pfam" id="PF08564">
    <property type="entry name" value="CDC37_C"/>
    <property type="match status" value="1"/>
</dbReference>
<dbReference type="Pfam" id="PF03234">
    <property type="entry name" value="CDC37_N"/>
    <property type="match status" value="1"/>
</dbReference>
<dbReference type="GO" id="GO:0050821">
    <property type="term" value="P:protein stabilization"/>
    <property type="evidence" value="ECO:0007669"/>
    <property type="project" value="TreeGrafter"/>
</dbReference>
<comment type="subcellular location">
    <subcellularLocation>
        <location evidence="1">Cytoplasm</location>
    </subcellularLocation>
</comment>